<sequence length="108" mass="11406">MTGQPAPALVWCPFPDPDAALAVIDALLQEGLIACGNVLPGMRSRFIWNGEVSSANEAGVLLKTNADCLSRVVARVAELHPYEEPAVLGWLADAAAPGTLEWLAQLGR</sequence>
<protein>
    <submittedName>
        <fullName evidence="2">Divalent-cation tolerance protein CutA</fullName>
    </submittedName>
</protein>
<name>A0ABV3R9Z1_9SPHN</name>
<dbReference type="Proteomes" id="UP001556118">
    <property type="component" value="Unassembled WGS sequence"/>
</dbReference>
<dbReference type="RefSeq" id="WP_367771506.1">
    <property type="nucleotide sequence ID" value="NZ_JBFNXR010000021.1"/>
</dbReference>
<dbReference type="Pfam" id="PF03091">
    <property type="entry name" value="CutA1"/>
    <property type="match status" value="1"/>
</dbReference>
<gene>
    <name evidence="2" type="primary">cutA</name>
    <name evidence="2" type="ORF">ABUH87_06615</name>
</gene>
<dbReference type="InterPro" id="IPR015867">
    <property type="entry name" value="N-reg_PII/ATP_PRibTrfase_C"/>
</dbReference>
<organism evidence="2 3">
    <name type="scientific">Novosphingobium rhizovicinum</name>
    <dbReference type="NCBI Taxonomy" id="3228928"/>
    <lineage>
        <taxon>Bacteria</taxon>
        <taxon>Pseudomonadati</taxon>
        <taxon>Pseudomonadota</taxon>
        <taxon>Alphaproteobacteria</taxon>
        <taxon>Sphingomonadales</taxon>
        <taxon>Sphingomonadaceae</taxon>
        <taxon>Novosphingobium</taxon>
    </lineage>
</organism>
<comment type="caution">
    <text evidence="2">The sequence shown here is derived from an EMBL/GenBank/DDBJ whole genome shotgun (WGS) entry which is preliminary data.</text>
</comment>
<dbReference type="EMBL" id="JBFNXR010000021">
    <property type="protein sequence ID" value="MEW9854850.1"/>
    <property type="molecule type" value="Genomic_DNA"/>
</dbReference>
<evidence type="ECO:0000313" key="2">
    <source>
        <dbReference type="EMBL" id="MEW9854850.1"/>
    </source>
</evidence>
<comment type="similarity">
    <text evidence="1">Belongs to the CutA family.</text>
</comment>
<dbReference type="PANTHER" id="PTHR23419:SF8">
    <property type="entry name" value="FI09726P"/>
    <property type="match status" value="1"/>
</dbReference>
<dbReference type="PANTHER" id="PTHR23419">
    <property type="entry name" value="DIVALENT CATION TOLERANCE CUTA-RELATED"/>
    <property type="match status" value="1"/>
</dbReference>
<evidence type="ECO:0000313" key="3">
    <source>
        <dbReference type="Proteomes" id="UP001556118"/>
    </source>
</evidence>
<keyword evidence="3" id="KW-1185">Reference proteome</keyword>
<proteinExistence type="inferred from homology"/>
<accession>A0ABV3R9Z1</accession>
<dbReference type="InterPro" id="IPR011322">
    <property type="entry name" value="N-reg_PII-like_a/b"/>
</dbReference>
<reference evidence="2 3" key="1">
    <citation type="submission" date="2024-06" db="EMBL/GenBank/DDBJ databases">
        <title>Novosphingobium rhizovicinus M1R2S20.</title>
        <authorList>
            <person name="Sun J.-Q."/>
        </authorList>
    </citation>
    <scope>NUCLEOTIDE SEQUENCE [LARGE SCALE GENOMIC DNA]</scope>
    <source>
        <strain evidence="2 3">M1R2S20</strain>
    </source>
</reference>
<evidence type="ECO:0000256" key="1">
    <source>
        <dbReference type="ARBA" id="ARBA00010169"/>
    </source>
</evidence>
<dbReference type="SUPFAM" id="SSF54913">
    <property type="entry name" value="GlnB-like"/>
    <property type="match status" value="1"/>
</dbReference>
<dbReference type="InterPro" id="IPR004323">
    <property type="entry name" value="Ion_tolerance_CutA"/>
</dbReference>
<dbReference type="Gene3D" id="3.30.70.120">
    <property type="match status" value="1"/>
</dbReference>